<name>A0ABD0L386_9CAEN</name>
<evidence type="ECO:0000313" key="3">
    <source>
        <dbReference type="Proteomes" id="UP001519460"/>
    </source>
</evidence>
<comment type="caution">
    <text evidence="2">The sequence shown here is derived from an EMBL/GenBank/DDBJ whole genome shotgun (WGS) entry which is preliminary data.</text>
</comment>
<dbReference type="AlphaFoldDB" id="A0ABD0L386"/>
<sequence length="77" mass="8426">MEWNTVRPARCAHVDQTNSGKIPPPTEPNRFSQSARAAEGMGPTSIIENIDFHCRLSATSARCSCFGDAGLRCWTES</sequence>
<protein>
    <submittedName>
        <fullName evidence="2">Uncharacterized protein</fullName>
    </submittedName>
</protein>
<reference evidence="2 3" key="1">
    <citation type="journal article" date="2023" name="Sci. Data">
        <title>Genome assembly of the Korean intertidal mud-creeper Batillaria attramentaria.</title>
        <authorList>
            <person name="Patra A.K."/>
            <person name="Ho P.T."/>
            <person name="Jun S."/>
            <person name="Lee S.J."/>
            <person name="Kim Y."/>
            <person name="Won Y.J."/>
        </authorList>
    </citation>
    <scope>NUCLEOTIDE SEQUENCE [LARGE SCALE GENOMIC DNA]</scope>
    <source>
        <strain evidence="2">Wonlab-2016</strain>
    </source>
</reference>
<feature type="region of interest" description="Disordered" evidence="1">
    <location>
        <begin position="14"/>
        <end position="40"/>
    </location>
</feature>
<dbReference type="Proteomes" id="UP001519460">
    <property type="component" value="Unassembled WGS sequence"/>
</dbReference>
<organism evidence="2 3">
    <name type="scientific">Batillaria attramentaria</name>
    <dbReference type="NCBI Taxonomy" id="370345"/>
    <lineage>
        <taxon>Eukaryota</taxon>
        <taxon>Metazoa</taxon>
        <taxon>Spiralia</taxon>
        <taxon>Lophotrochozoa</taxon>
        <taxon>Mollusca</taxon>
        <taxon>Gastropoda</taxon>
        <taxon>Caenogastropoda</taxon>
        <taxon>Sorbeoconcha</taxon>
        <taxon>Cerithioidea</taxon>
        <taxon>Batillariidae</taxon>
        <taxon>Batillaria</taxon>
    </lineage>
</organism>
<evidence type="ECO:0000256" key="1">
    <source>
        <dbReference type="SAM" id="MobiDB-lite"/>
    </source>
</evidence>
<gene>
    <name evidence="2" type="ORF">BaRGS_00015005</name>
</gene>
<dbReference type="EMBL" id="JACVVK020000089">
    <property type="protein sequence ID" value="KAK7493864.1"/>
    <property type="molecule type" value="Genomic_DNA"/>
</dbReference>
<keyword evidence="3" id="KW-1185">Reference proteome</keyword>
<accession>A0ABD0L386</accession>
<proteinExistence type="predicted"/>
<evidence type="ECO:0000313" key="2">
    <source>
        <dbReference type="EMBL" id="KAK7493864.1"/>
    </source>
</evidence>